<dbReference type="SUPFAM" id="SSF52540">
    <property type="entry name" value="P-loop containing nucleoside triphosphate hydrolases"/>
    <property type="match status" value="1"/>
</dbReference>
<proteinExistence type="inferred from homology"/>
<dbReference type="PANTHER" id="PTHR43572:SF38">
    <property type="entry name" value="PROTEIN SMAX1-LIKE 6"/>
    <property type="match status" value="1"/>
</dbReference>
<dbReference type="Pfam" id="PF26587">
    <property type="entry name" value="AAA_lid_SMAX1"/>
    <property type="match status" value="1"/>
</dbReference>
<sequence>MPTPVSAARQCLTEEAARALDDAVTVARRRSHSQTTSLHAVSALLALPSSTFREACARSRSSSYSPRLQFRALELSVGVSLDRLPTTKAQDEPPISNSLMAAIKRSQANQRRHPETFHLYQQLQHQNSNNINSNSSSISTVKVELKHFILSILDDPIVSRVFGEAGFRSFDIKIAILNPPTISRFHSKTRFPPLFLCNLSDLEVNKRGFSFPFSGALGNDESLDENSRRIGEILVKKIGKNPLLVGVCAHDALIEFKDVVKKCKVGILPREIDGLGVICLEKEISDFVEGGRNEEMMGFKFKEVDDLIKVCKGAGAVVSYGDLKVFVECGEESSEAVNYVVSQLSRLMKVHYGKLWLIGCVASYETYMRLLARFPSIEKDWDLHLVPITSSRSPVGGVYSKSSLMGSFVPFGGFFSTPSDFDNSWNKKNQSTARCNTCNGKYEQEASVVLKGGSTVSVADQYSANLSPWLQVAECNNNKLVQAQDDRTVLNARLVALETKWNDICQRLHHNWSFQQKVSQARSQFLKADTFKLVSVRSESSITDSLVDERKLVNPSSCMPSDSQNTSLPKPNILKPIPHKACANSLTESPVQGLKMGKFWNPSYVFRNLSIPIDQTTSSSITSVTTDLGLGTIYAYTEEEPSKPKFQDDIQNSHSVSPDTSSENASNHVTQSSPCSVPRLGEQSNGNDFKYLCRVLSEKVSWQDEAVYAISEVVASCRNGRGRRHNSNKGNIWLSFLGPDKVGKRRISAALAEAIFGSRESFLRVDLDSANMVRCSDTIFDGQDLKNYDLTLRAKTIVDYIAEELGKKSHSVVLLENIEKADVLVQSSLSQAIRTGKFPNSHQREISLNNIIFVITSRVLKGCKDFLSGNLSIEYSEERILAAKDVQMQIQVGCTSGDGVKIKNTNVIIASRKGSSAAFSAGKRKFDDIEPSENKMLQIPKCMCEATRSSFDLNLPVEEMEEDNDCNNSDSDSGSESSKAWLEDFLDQVDRNVTFKPFDFDGLAQNVLNKISLRFQKIAGSNMLLEIESEIVVQILAAAWLSERKKAVEDWIEGVLYKGFEEASHRYNLTPGNVKVMRLIDCGGLLAEDHCPGICLPARLNIS</sequence>
<dbReference type="InterPro" id="IPR003959">
    <property type="entry name" value="ATPase_AAA_core"/>
</dbReference>
<name>A0ABD3AI94_9GENT</name>
<evidence type="ECO:0000259" key="7">
    <source>
        <dbReference type="PROSITE" id="PS51903"/>
    </source>
</evidence>
<dbReference type="Proteomes" id="UP001630127">
    <property type="component" value="Unassembled WGS sequence"/>
</dbReference>
<feature type="domain" description="Clp R" evidence="7">
    <location>
        <begin position="8"/>
        <end position="185"/>
    </location>
</feature>
<evidence type="ECO:0000313" key="8">
    <source>
        <dbReference type="EMBL" id="KAL3530890.1"/>
    </source>
</evidence>
<dbReference type="PANTHER" id="PTHR43572">
    <property type="entry name" value="CHAPERONE PROTEIN CLPD, CHLOROPLASTIC"/>
    <property type="match status" value="1"/>
</dbReference>
<dbReference type="InterPro" id="IPR058954">
    <property type="entry name" value="AAA_lid_SMAX1"/>
</dbReference>
<keyword evidence="9" id="KW-1185">Reference proteome</keyword>
<gene>
    <name evidence="8" type="ORF">ACH5RR_010212</name>
</gene>
<dbReference type="InterPro" id="IPR027417">
    <property type="entry name" value="P-loop_NTPase"/>
</dbReference>
<keyword evidence="4" id="KW-0804">Transcription</keyword>
<dbReference type="EMBL" id="JBJUIK010000004">
    <property type="protein sequence ID" value="KAL3530890.1"/>
    <property type="molecule type" value="Genomic_DNA"/>
</dbReference>
<evidence type="ECO:0000256" key="6">
    <source>
        <dbReference type="SAM" id="MobiDB-lite"/>
    </source>
</evidence>
<dbReference type="CDD" id="cd19499">
    <property type="entry name" value="RecA-like_ClpB_Hsp104-like"/>
    <property type="match status" value="1"/>
</dbReference>
<dbReference type="Pfam" id="PF02861">
    <property type="entry name" value="Clp_N"/>
    <property type="match status" value="1"/>
</dbReference>
<dbReference type="AlphaFoldDB" id="A0ABD3AI94"/>
<dbReference type="Gene3D" id="1.10.1780.10">
    <property type="entry name" value="Clp, N-terminal domain"/>
    <property type="match status" value="1"/>
</dbReference>
<comment type="caution">
    <text evidence="8">The sequence shown here is derived from an EMBL/GenBank/DDBJ whole genome shotgun (WGS) entry which is preliminary data.</text>
</comment>
<reference evidence="8 9" key="1">
    <citation type="submission" date="2024-11" db="EMBL/GenBank/DDBJ databases">
        <title>A near-complete genome assembly of Cinchona calisaya.</title>
        <authorList>
            <person name="Lian D.C."/>
            <person name="Zhao X.W."/>
            <person name="Wei L."/>
        </authorList>
    </citation>
    <scope>NUCLEOTIDE SEQUENCE [LARGE SCALE GENOMIC DNA]</scope>
    <source>
        <tissue evidence="8">Nenye</tissue>
    </source>
</reference>
<dbReference type="InterPro" id="IPR051650">
    <property type="entry name" value="SL_signaling_regulator"/>
</dbReference>
<protein>
    <recommendedName>
        <fullName evidence="7">Clp R domain-containing protein</fullName>
    </recommendedName>
</protein>
<evidence type="ECO:0000256" key="2">
    <source>
        <dbReference type="ARBA" id="ARBA00022737"/>
    </source>
</evidence>
<comment type="similarity">
    <text evidence="1">Belongs to the ClpA/ClpB family.</text>
</comment>
<keyword evidence="2 5" id="KW-0677">Repeat</keyword>
<evidence type="ECO:0000256" key="5">
    <source>
        <dbReference type="PROSITE-ProRule" id="PRU01251"/>
    </source>
</evidence>
<dbReference type="Gene3D" id="3.40.50.300">
    <property type="entry name" value="P-loop containing nucleotide triphosphate hydrolases"/>
    <property type="match status" value="1"/>
</dbReference>
<accession>A0ABD3AI94</accession>
<feature type="compositionally biased region" description="Polar residues" evidence="6">
    <location>
        <begin position="649"/>
        <end position="675"/>
    </location>
</feature>
<evidence type="ECO:0000313" key="9">
    <source>
        <dbReference type="Proteomes" id="UP001630127"/>
    </source>
</evidence>
<keyword evidence="3" id="KW-0805">Transcription regulation</keyword>
<dbReference type="SUPFAM" id="SSF81923">
    <property type="entry name" value="Double Clp-N motif"/>
    <property type="match status" value="1"/>
</dbReference>
<evidence type="ECO:0000256" key="3">
    <source>
        <dbReference type="ARBA" id="ARBA00023015"/>
    </source>
</evidence>
<organism evidence="8 9">
    <name type="scientific">Cinchona calisaya</name>
    <dbReference type="NCBI Taxonomy" id="153742"/>
    <lineage>
        <taxon>Eukaryota</taxon>
        <taxon>Viridiplantae</taxon>
        <taxon>Streptophyta</taxon>
        <taxon>Embryophyta</taxon>
        <taxon>Tracheophyta</taxon>
        <taxon>Spermatophyta</taxon>
        <taxon>Magnoliopsida</taxon>
        <taxon>eudicotyledons</taxon>
        <taxon>Gunneridae</taxon>
        <taxon>Pentapetalae</taxon>
        <taxon>asterids</taxon>
        <taxon>lamiids</taxon>
        <taxon>Gentianales</taxon>
        <taxon>Rubiaceae</taxon>
        <taxon>Cinchonoideae</taxon>
        <taxon>Cinchoneae</taxon>
        <taxon>Cinchona</taxon>
    </lineage>
</organism>
<dbReference type="InterPro" id="IPR058680">
    <property type="entry name" value="NBD_SMAX1-like"/>
</dbReference>
<dbReference type="InterPro" id="IPR004176">
    <property type="entry name" value="Clp_R_N"/>
</dbReference>
<feature type="region of interest" description="Disordered" evidence="6">
    <location>
        <begin position="642"/>
        <end position="681"/>
    </location>
</feature>
<dbReference type="InterPro" id="IPR036628">
    <property type="entry name" value="Clp_N_dom_sf"/>
</dbReference>
<dbReference type="Pfam" id="PF07724">
    <property type="entry name" value="AAA_2"/>
    <property type="match status" value="1"/>
</dbReference>
<evidence type="ECO:0000256" key="4">
    <source>
        <dbReference type="ARBA" id="ARBA00023163"/>
    </source>
</evidence>
<dbReference type="PROSITE" id="PS51903">
    <property type="entry name" value="CLP_R"/>
    <property type="match status" value="1"/>
</dbReference>
<evidence type="ECO:0000256" key="1">
    <source>
        <dbReference type="ARBA" id="ARBA00008675"/>
    </source>
</evidence>
<dbReference type="Pfam" id="PF23569">
    <property type="entry name" value="NBD_SMAX1"/>
    <property type="match status" value="1"/>
</dbReference>